<name>A0A6I9W993_9HYME</name>
<dbReference type="GeneID" id="105425969"/>
<keyword evidence="1" id="KW-1185">Reference proteome</keyword>
<protein>
    <submittedName>
        <fullName evidence="2 3">Uncharacterized protein LOC105425969</fullName>
    </submittedName>
</protein>
<evidence type="ECO:0000313" key="3">
    <source>
        <dbReference type="RefSeq" id="XP_011635307.1"/>
    </source>
</evidence>
<organism evidence="1 2">
    <name type="scientific">Pogonomyrmex barbatus</name>
    <name type="common">red harvester ant</name>
    <dbReference type="NCBI Taxonomy" id="144034"/>
    <lineage>
        <taxon>Eukaryota</taxon>
        <taxon>Metazoa</taxon>
        <taxon>Ecdysozoa</taxon>
        <taxon>Arthropoda</taxon>
        <taxon>Hexapoda</taxon>
        <taxon>Insecta</taxon>
        <taxon>Pterygota</taxon>
        <taxon>Neoptera</taxon>
        <taxon>Endopterygota</taxon>
        <taxon>Hymenoptera</taxon>
        <taxon>Apocrita</taxon>
        <taxon>Aculeata</taxon>
        <taxon>Formicoidea</taxon>
        <taxon>Formicidae</taxon>
        <taxon>Myrmicinae</taxon>
        <taxon>Pogonomyrmex</taxon>
    </lineage>
</organism>
<gene>
    <name evidence="2 3" type="primary">LOC105425969</name>
</gene>
<accession>A0A6I9W993</accession>
<sequence length="179" mass="20551">MEIDNSDNDTSDEEDLSFGKKEDIITILNDFFKYGPRDLPLNIFSDISTEDCHSTMDSAIKLAGNAIKNKPTLVNWLHSDLFKKNECNVPLALLLISFYEQHPSSDQENAECNFREIYRFLYQVMTNQPIPCLSNGSAKVLYKLLSDVIEEVWPSTQLDILNYLSAVHIYSRSAVRRTY</sequence>
<dbReference type="Proteomes" id="UP000504615">
    <property type="component" value="Unplaced"/>
</dbReference>
<dbReference type="RefSeq" id="XP_011635306.1">
    <property type="nucleotide sequence ID" value="XM_011637004.2"/>
</dbReference>
<reference evidence="2 3" key="1">
    <citation type="submission" date="2025-04" db="UniProtKB">
        <authorList>
            <consortium name="RefSeq"/>
        </authorList>
    </citation>
    <scope>IDENTIFICATION</scope>
</reference>
<evidence type="ECO:0000313" key="2">
    <source>
        <dbReference type="RefSeq" id="XP_011635306.1"/>
    </source>
</evidence>
<dbReference type="AlphaFoldDB" id="A0A6I9W993"/>
<evidence type="ECO:0000313" key="1">
    <source>
        <dbReference type="Proteomes" id="UP000504615"/>
    </source>
</evidence>
<proteinExistence type="predicted"/>
<dbReference type="OrthoDB" id="8186615at2759"/>
<dbReference type="KEGG" id="pbar:105425969"/>
<dbReference type="RefSeq" id="XP_011635307.1">
    <property type="nucleotide sequence ID" value="XM_011637005.2"/>
</dbReference>